<comment type="caution">
    <text evidence="1">The sequence shown here is derived from an EMBL/GenBank/DDBJ whole genome shotgun (WGS) entry which is preliminary data.</text>
</comment>
<dbReference type="EMBL" id="JAXOVC010000002">
    <property type="protein sequence ID" value="KAK4505639.1"/>
    <property type="molecule type" value="Genomic_DNA"/>
</dbReference>
<evidence type="ECO:0000313" key="1">
    <source>
        <dbReference type="EMBL" id="KAK4505639.1"/>
    </source>
</evidence>
<proteinExistence type="predicted"/>
<organism evidence="1 2">
    <name type="scientific">Zasmidium cellare</name>
    <name type="common">Wine cellar mold</name>
    <name type="synonym">Racodium cellare</name>
    <dbReference type="NCBI Taxonomy" id="395010"/>
    <lineage>
        <taxon>Eukaryota</taxon>
        <taxon>Fungi</taxon>
        <taxon>Dikarya</taxon>
        <taxon>Ascomycota</taxon>
        <taxon>Pezizomycotina</taxon>
        <taxon>Dothideomycetes</taxon>
        <taxon>Dothideomycetidae</taxon>
        <taxon>Mycosphaerellales</taxon>
        <taxon>Mycosphaerellaceae</taxon>
        <taxon>Zasmidium</taxon>
    </lineage>
</organism>
<keyword evidence="2" id="KW-1185">Reference proteome</keyword>
<evidence type="ECO:0000313" key="2">
    <source>
        <dbReference type="Proteomes" id="UP001305779"/>
    </source>
</evidence>
<sequence>MPPFRRIPTAPRPLRQTRLLHSANKPLPIELETFGRLAPWASENLSSDSFVSVLIRHHDHRPYGVQRALLTQIANNDKATTRIDNNGTPTLDLTPFETTSGLIFLFWLFNRRLPNLHHDCVLPSPASKTTPANETELKLETRARISHQRLQAETFTLGLIDAWRMGSCLHAPRFQNDILRMVAKRLESVEVEALKSDEPGFSYAVKWARQAFDGLSASPLEAVEGQGGKGRELREFAVDVAAKRVYDVGMNSLLLSFSERENLGTNPQFASEVFGSLGGQIGTKGVGVMDFARAYMVEEDTK</sequence>
<accession>A0ABR0EVI2</accession>
<dbReference type="Proteomes" id="UP001305779">
    <property type="component" value="Unassembled WGS sequence"/>
</dbReference>
<protein>
    <submittedName>
        <fullName evidence="1">Uncharacterized protein</fullName>
    </submittedName>
</protein>
<gene>
    <name evidence="1" type="ORF">PRZ48_003604</name>
</gene>
<reference evidence="1 2" key="1">
    <citation type="journal article" date="2023" name="G3 (Bethesda)">
        <title>A chromosome-level genome assembly of Zasmidium syzygii isolated from banana leaves.</title>
        <authorList>
            <person name="van Westerhoven A.C."/>
            <person name="Mehrabi R."/>
            <person name="Talebi R."/>
            <person name="Steentjes M.B.F."/>
            <person name="Corcolon B."/>
            <person name="Chong P.A."/>
            <person name="Kema G.H.J."/>
            <person name="Seidl M.F."/>
        </authorList>
    </citation>
    <scope>NUCLEOTIDE SEQUENCE [LARGE SCALE GENOMIC DNA]</scope>
    <source>
        <strain evidence="1 2">P124</strain>
    </source>
</reference>
<name>A0ABR0EVI2_ZASCE</name>